<proteinExistence type="predicted"/>
<protein>
    <submittedName>
        <fullName evidence="2">Uncharacterized protein</fullName>
    </submittedName>
</protein>
<organism evidence="2 3">
    <name type="scientific">Streptomyces bohaiensis</name>
    <dbReference type="NCBI Taxonomy" id="1431344"/>
    <lineage>
        <taxon>Bacteria</taxon>
        <taxon>Bacillati</taxon>
        <taxon>Actinomycetota</taxon>
        <taxon>Actinomycetes</taxon>
        <taxon>Kitasatosporales</taxon>
        <taxon>Streptomycetaceae</taxon>
        <taxon>Streptomyces</taxon>
    </lineage>
</organism>
<dbReference type="EMBL" id="JAAVJC010000353">
    <property type="protein sequence ID" value="NJQ17614.1"/>
    <property type="molecule type" value="Genomic_DNA"/>
</dbReference>
<comment type="caution">
    <text evidence="2">The sequence shown here is derived from an EMBL/GenBank/DDBJ whole genome shotgun (WGS) entry which is preliminary data.</text>
</comment>
<keyword evidence="1" id="KW-0472">Membrane</keyword>
<dbReference type="RefSeq" id="WP_168090262.1">
    <property type="nucleotide sequence ID" value="NZ_BHZH01000179.1"/>
</dbReference>
<evidence type="ECO:0000313" key="3">
    <source>
        <dbReference type="Proteomes" id="UP000727056"/>
    </source>
</evidence>
<keyword evidence="1" id="KW-0812">Transmembrane</keyword>
<sequence>MTDRRPRRRLRRLRTALWAAGLLCLGLCLLVVTSAGGLFASVPAVAATLVGAHLAVLLVAPLFRRDGIDFWLCAAQDAAEAAGVADTGGNAALTD</sequence>
<evidence type="ECO:0000256" key="1">
    <source>
        <dbReference type="SAM" id="Phobius"/>
    </source>
</evidence>
<name>A0ABX1CLV7_9ACTN</name>
<accession>A0ABX1CLV7</accession>
<gene>
    <name evidence="2" type="ORF">HCN52_22425</name>
</gene>
<keyword evidence="1" id="KW-1133">Transmembrane helix</keyword>
<keyword evidence="3" id="KW-1185">Reference proteome</keyword>
<reference evidence="2 3" key="1">
    <citation type="submission" date="2020-03" db="EMBL/GenBank/DDBJ databases">
        <title>Draft genome of Streptomyces sp. ventii, isolated from the Axial Seamount in the Pacific Ocean, and resequencing of the two type strains Streptomyces lonarensis strain NCL 716 and Streptomyces bohaiensis strain 11A07.</title>
        <authorList>
            <person name="Loughran R.M."/>
            <person name="Pfannmuller K.M."/>
            <person name="Wasson B.J."/>
            <person name="Deadmond M.C."/>
            <person name="Paddock B.E."/>
            <person name="Koyack M.J."/>
            <person name="Gallegos D.A."/>
            <person name="Mitchell E.A."/>
            <person name="Ushijima B."/>
            <person name="Saw J.H."/>
            <person name="Mcphail K.L."/>
            <person name="Videau P."/>
        </authorList>
    </citation>
    <scope>NUCLEOTIDE SEQUENCE [LARGE SCALE GENOMIC DNA]</scope>
    <source>
        <strain evidence="2 3">11A07</strain>
    </source>
</reference>
<dbReference type="Proteomes" id="UP000727056">
    <property type="component" value="Unassembled WGS sequence"/>
</dbReference>
<evidence type="ECO:0000313" key="2">
    <source>
        <dbReference type="EMBL" id="NJQ17614.1"/>
    </source>
</evidence>
<feature type="transmembrane region" description="Helical" evidence="1">
    <location>
        <begin position="44"/>
        <end position="63"/>
    </location>
</feature>